<dbReference type="Gene3D" id="3.90.1300.10">
    <property type="entry name" value="Amidase signature (AS) domain"/>
    <property type="match status" value="1"/>
</dbReference>
<keyword evidence="4" id="KW-0378">Hydrolase</keyword>
<evidence type="ECO:0000256" key="1">
    <source>
        <dbReference type="ARBA" id="ARBA00001311"/>
    </source>
</evidence>
<name>U4KVP9_PYROM</name>
<keyword evidence="9" id="KW-1185">Reference proteome</keyword>
<dbReference type="PANTHER" id="PTHR46072:SF4">
    <property type="entry name" value="AMIDASE C550.07-RELATED"/>
    <property type="match status" value="1"/>
</dbReference>
<dbReference type="GO" id="GO:0004040">
    <property type="term" value="F:amidase activity"/>
    <property type="evidence" value="ECO:0007669"/>
    <property type="project" value="UniProtKB-EC"/>
</dbReference>
<accession>U4KVP9</accession>
<reference evidence="8 9" key="1">
    <citation type="journal article" date="2013" name="PLoS Genet.">
        <title>The genome and development-dependent transcriptomes of Pyronema confluens: a window into fungal evolution.</title>
        <authorList>
            <person name="Traeger S."/>
            <person name="Altegoer F."/>
            <person name="Freitag M."/>
            <person name="Gabaldon T."/>
            <person name="Kempken F."/>
            <person name="Kumar A."/>
            <person name="Marcet-Houben M."/>
            <person name="Poggeler S."/>
            <person name="Stajich J.E."/>
            <person name="Nowrousian M."/>
        </authorList>
    </citation>
    <scope>NUCLEOTIDE SEQUENCE [LARGE SCALE GENOMIC DNA]</scope>
    <source>
        <strain evidence="9">CBS 100304</strain>
        <tissue evidence="8">Vegetative mycelium</tissue>
    </source>
</reference>
<evidence type="ECO:0000256" key="2">
    <source>
        <dbReference type="ARBA" id="ARBA00009199"/>
    </source>
</evidence>
<evidence type="ECO:0000256" key="6">
    <source>
        <dbReference type="SAM" id="MobiDB-lite"/>
    </source>
</evidence>
<dbReference type="OrthoDB" id="6428749at2759"/>
<dbReference type="AlphaFoldDB" id="U4KVP9"/>
<organism evidence="8 9">
    <name type="scientific">Pyronema omphalodes (strain CBS 100304)</name>
    <name type="common">Pyronema confluens</name>
    <dbReference type="NCBI Taxonomy" id="1076935"/>
    <lineage>
        <taxon>Eukaryota</taxon>
        <taxon>Fungi</taxon>
        <taxon>Dikarya</taxon>
        <taxon>Ascomycota</taxon>
        <taxon>Pezizomycotina</taxon>
        <taxon>Pezizomycetes</taxon>
        <taxon>Pezizales</taxon>
        <taxon>Pyronemataceae</taxon>
        <taxon>Pyronema</taxon>
    </lineage>
</organism>
<feature type="active site" description="Charge relay system" evidence="5">
    <location>
        <position position="246"/>
    </location>
</feature>
<dbReference type="PIRSF" id="PIRSF001221">
    <property type="entry name" value="Amidase_fungi"/>
    <property type="match status" value="1"/>
</dbReference>
<comment type="similarity">
    <text evidence="2">Belongs to the amidase family.</text>
</comment>
<feature type="compositionally biased region" description="Low complexity" evidence="6">
    <location>
        <begin position="12"/>
        <end position="31"/>
    </location>
</feature>
<dbReference type="EMBL" id="HF935229">
    <property type="protein sequence ID" value="CCX05031.1"/>
    <property type="molecule type" value="Genomic_DNA"/>
</dbReference>
<dbReference type="InterPro" id="IPR023631">
    <property type="entry name" value="Amidase_dom"/>
</dbReference>
<protein>
    <recommendedName>
        <fullName evidence="3">amidase</fullName>
        <ecNumber evidence="3">3.5.1.4</ecNumber>
    </recommendedName>
</protein>
<evidence type="ECO:0000259" key="7">
    <source>
        <dbReference type="Pfam" id="PF01425"/>
    </source>
</evidence>
<dbReference type="STRING" id="1076935.U4KVP9"/>
<evidence type="ECO:0000256" key="4">
    <source>
        <dbReference type="ARBA" id="ARBA00022801"/>
    </source>
</evidence>
<feature type="active site" description="Charge relay system" evidence="5">
    <location>
        <position position="164"/>
    </location>
</feature>
<dbReference type="InterPro" id="IPR036928">
    <property type="entry name" value="AS_sf"/>
</dbReference>
<feature type="region of interest" description="Disordered" evidence="6">
    <location>
        <begin position="1"/>
        <end position="43"/>
    </location>
</feature>
<dbReference type="EC" id="3.5.1.4" evidence="3"/>
<dbReference type="PROSITE" id="PS00571">
    <property type="entry name" value="AMIDASES"/>
    <property type="match status" value="1"/>
</dbReference>
<feature type="domain" description="Amidase" evidence="7">
    <location>
        <begin position="113"/>
        <end position="567"/>
    </location>
</feature>
<sequence length="580" mass="64550">MPLSAEALTFIPSSSKSNPNSSKSNSNSSPNVQPPIPTIEGENPVTLISDVRAHRKRSFDKCTPHIPFFHLRKGDVTHIPGTLLSNKEIKITEMDPLEMMKQMRSKELKCETVIRAFMRRAAVAHALTNCGTELLWDLAIARAQYLDSLTSPAGPLHGLPISLKQQTGFPSSLSPYATNNGGYACWARRLQSEIGPVTTAETLYNLGAVFYIRTTEPQTVMALETKSTLYGRTLNPYNTELTCGGSSGGEAALIAMRGSVLGLGGDIAGSIRNPAGNCGIYGFKPTPNRVSCSGASVTTYGKDGIPGARGPMAVNRKLLELMMSAYLSTEPWEREQGLLPIPWRKVELKQKIRIGLMWDDGVVRPHPCVTRAMRYVVEQLKGVDNIEFVDWKASGHDEAWEIAARLYFEDGGKREKMVMKATGEGEKGLNKMTEWILGHENVGVSTVEDVWNLKARRDAYRNMYHRLWTEAGIDAILCPYLPCAAPPHDNSKYWPYTSQWNFLEYPGVVFPTGLKVDPEVDKLREEPYTPLSDDDLVNHKLWDPEVFKGAPLSLQIVTKRFEDEKCLKVLERVEMCMGRL</sequence>
<evidence type="ECO:0000256" key="5">
    <source>
        <dbReference type="PIRSR" id="PIRSR001221-1"/>
    </source>
</evidence>
<dbReference type="Pfam" id="PF01425">
    <property type="entry name" value="Amidase"/>
    <property type="match status" value="1"/>
</dbReference>
<dbReference type="PANTHER" id="PTHR46072">
    <property type="entry name" value="AMIDASE-RELATED-RELATED"/>
    <property type="match status" value="1"/>
</dbReference>
<proteinExistence type="inferred from homology"/>
<dbReference type="OMA" id="AYKHDEA"/>
<dbReference type="SUPFAM" id="SSF75304">
    <property type="entry name" value="Amidase signature (AS) enzymes"/>
    <property type="match status" value="1"/>
</dbReference>
<evidence type="ECO:0000313" key="9">
    <source>
        <dbReference type="Proteomes" id="UP000018144"/>
    </source>
</evidence>
<comment type="catalytic activity">
    <reaction evidence="1">
        <text>a monocarboxylic acid amide + H2O = a monocarboxylate + NH4(+)</text>
        <dbReference type="Rhea" id="RHEA:12020"/>
        <dbReference type="ChEBI" id="CHEBI:15377"/>
        <dbReference type="ChEBI" id="CHEBI:28938"/>
        <dbReference type="ChEBI" id="CHEBI:35757"/>
        <dbReference type="ChEBI" id="CHEBI:83628"/>
        <dbReference type="EC" id="3.5.1.4"/>
    </reaction>
</comment>
<gene>
    <name evidence="8" type="ORF">PCON_04520</name>
</gene>
<evidence type="ECO:0000256" key="3">
    <source>
        <dbReference type="ARBA" id="ARBA00012922"/>
    </source>
</evidence>
<feature type="active site" description="Acyl-ester intermediate" evidence="5">
    <location>
        <position position="270"/>
    </location>
</feature>
<dbReference type="Proteomes" id="UP000018144">
    <property type="component" value="Unassembled WGS sequence"/>
</dbReference>
<dbReference type="InterPro" id="IPR020556">
    <property type="entry name" value="Amidase_CS"/>
</dbReference>
<dbReference type="eggNOG" id="KOG1212">
    <property type="taxonomic scope" value="Eukaryota"/>
</dbReference>
<evidence type="ECO:0000313" key="8">
    <source>
        <dbReference type="EMBL" id="CCX05031.1"/>
    </source>
</evidence>